<reference evidence="2" key="1">
    <citation type="submission" date="2025-08" db="UniProtKB">
        <authorList>
            <consortium name="RefSeq"/>
        </authorList>
    </citation>
    <scope>IDENTIFICATION</scope>
</reference>
<accession>A0A3Q0J6A2</accession>
<evidence type="ECO:0000313" key="2">
    <source>
        <dbReference type="RefSeq" id="XP_026684007.1"/>
    </source>
</evidence>
<dbReference type="KEGG" id="dci:113470058"/>
<dbReference type="GeneID" id="113470058"/>
<evidence type="ECO:0000313" key="1">
    <source>
        <dbReference type="Proteomes" id="UP000079169"/>
    </source>
</evidence>
<keyword evidence="1" id="KW-1185">Reference proteome</keyword>
<protein>
    <submittedName>
        <fullName evidence="2">Uncharacterized protein LOC113470058 isoform X1</fullName>
    </submittedName>
</protein>
<dbReference type="PaxDb" id="121845-A0A3Q0J6A2"/>
<sequence length="177" mass="20750">MIPNQVFKLNLLLFQYYRKQLDDHEITLICLGNEIFNLENDRAALRDNSPYPHWLTIFDRSSQNNPHVGSEEDQRILDDMKNCPSKKHLTRKELTCAMIDKLIALRTAKLQQTIHLIETKNRAMKLSREQRAALQKRYETLLDGAKRMAKRLAVKRAFSEEVDVGGDEIRRMLLETK</sequence>
<dbReference type="Proteomes" id="UP000079169">
    <property type="component" value="Unplaced"/>
</dbReference>
<gene>
    <name evidence="2" type="primary">LOC113470058</name>
</gene>
<dbReference type="RefSeq" id="XP_026684007.1">
    <property type="nucleotide sequence ID" value="XM_026828206.1"/>
</dbReference>
<name>A0A3Q0J6A2_DIACI</name>
<organism evidence="1 2">
    <name type="scientific">Diaphorina citri</name>
    <name type="common">Asian citrus psyllid</name>
    <dbReference type="NCBI Taxonomy" id="121845"/>
    <lineage>
        <taxon>Eukaryota</taxon>
        <taxon>Metazoa</taxon>
        <taxon>Ecdysozoa</taxon>
        <taxon>Arthropoda</taxon>
        <taxon>Hexapoda</taxon>
        <taxon>Insecta</taxon>
        <taxon>Pterygota</taxon>
        <taxon>Neoptera</taxon>
        <taxon>Paraneoptera</taxon>
        <taxon>Hemiptera</taxon>
        <taxon>Sternorrhyncha</taxon>
        <taxon>Psylloidea</taxon>
        <taxon>Psyllidae</taxon>
        <taxon>Diaphorininae</taxon>
        <taxon>Diaphorina</taxon>
    </lineage>
</organism>
<proteinExistence type="predicted"/>
<dbReference type="AlphaFoldDB" id="A0A3Q0J6A2"/>